<feature type="compositionally biased region" description="Polar residues" evidence="1">
    <location>
        <begin position="221"/>
        <end position="233"/>
    </location>
</feature>
<reference evidence="2" key="1">
    <citation type="journal article" date="2020" name="Stud. Mycol.">
        <title>101 Dothideomycetes genomes: a test case for predicting lifestyles and emergence of pathogens.</title>
        <authorList>
            <person name="Haridas S."/>
            <person name="Albert R."/>
            <person name="Binder M."/>
            <person name="Bloem J."/>
            <person name="Labutti K."/>
            <person name="Salamov A."/>
            <person name="Andreopoulos B."/>
            <person name="Baker S."/>
            <person name="Barry K."/>
            <person name="Bills G."/>
            <person name="Bluhm B."/>
            <person name="Cannon C."/>
            <person name="Castanera R."/>
            <person name="Culley D."/>
            <person name="Daum C."/>
            <person name="Ezra D."/>
            <person name="Gonzalez J."/>
            <person name="Henrissat B."/>
            <person name="Kuo A."/>
            <person name="Liang C."/>
            <person name="Lipzen A."/>
            <person name="Lutzoni F."/>
            <person name="Magnuson J."/>
            <person name="Mondo S."/>
            <person name="Nolan M."/>
            <person name="Ohm R."/>
            <person name="Pangilinan J."/>
            <person name="Park H.-J."/>
            <person name="Ramirez L."/>
            <person name="Alfaro M."/>
            <person name="Sun H."/>
            <person name="Tritt A."/>
            <person name="Yoshinaga Y."/>
            <person name="Zwiers L.-H."/>
            <person name="Turgeon B."/>
            <person name="Goodwin S."/>
            <person name="Spatafora J."/>
            <person name="Crous P."/>
            <person name="Grigoriev I."/>
        </authorList>
    </citation>
    <scope>NUCLEOTIDE SEQUENCE</scope>
    <source>
        <strain evidence="2">CBS 113389</strain>
    </source>
</reference>
<feature type="compositionally biased region" description="Polar residues" evidence="1">
    <location>
        <begin position="260"/>
        <end position="275"/>
    </location>
</feature>
<feature type="compositionally biased region" description="Polar residues" evidence="1">
    <location>
        <begin position="121"/>
        <end position="136"/>
    </location>
</feature>
<feature type="region of interest" description="Disordered" evidence="1">
    <location>
        <begin position="81"/>
        <end position="137"/>
    </location>
</feature>
<dbReference type="PANTHER" id="PTHR38703:SF1">
    <property type="entry name" value="ALLERGEN"/>
    <property type="match status" value="1"/>
</dbReference>
<dbReference type="AlphaFoldDB" id="A0A6A6PTH1"/>
<sequence length="469" mass="51821">MSPPLSPASLGRYFPDCAALATSLMLAMTASMTRHLPAHHVSPSVPHSSYSERTHFHVLFSRSLNCNMTAFLPMFAGRCRGTPSQPPTAASTSIQLLPNGPHSTPHVRDSCPHPGNHAPSEPTNPRTSCKPPSNSIRPRYPYLSRSLSAQVEAVKRLFPHARSSSIASPSLATPSTHPSGHQRPVSQHCSYVRRCNPDQRQSTACSTRQQTPYGSIDGVVSRQTSRPNPSSVWSFEDRRSSLTRKPEVPDLRRLSEIDTHQTQSFSCSSPPSGQRVTKDRRRISTVDLQKPLPALPTDNAAARTSHTTVYKQWAPAVTHETITRRTHEVREERITRAIEQHHYYHRTLPVTDINLLAARHFVELPDDGGYLEIPESEVPSELRPTAEEILANAQSLLSLDGKNDLREGELSGLSDGFALSPAHELDADRLKRTSSIDVHPRIMKPAVFGDDARQAILLHVDDKVGQVMA</sequence>
<dbReference type="PANTHER" id="PTHR38703">
    <property type="entry name" value="CHROMOSOME 8, WHOLE GENOME SHOTGUN SEQUENCE"/>
    <property type="match status" value="1"/>
</dbReference>
<dbReference type="EMBL" id="MU001635">
    <property type="protein sequence ID" value="KAF2483185.1"/>
    <property type="molecule type" value="Genomic_DNA"/>
</dbReference>
<organism evidence="2 3">
    <name type="scientific">Neohortaea acidophila</name>
    <dbReference type="NCBI Taxonomy" id="245834"/>
    <lineage>
        <taxon>Eukaryota</taxon>
        <taxon>Fungi</taxon>
        <taxon>Dikarya</taxon>
        <taxon>Ascomycota</taxon>
        <taxon>Pezizomycotina</taxon>
        <taxon>Dothideomycetes</taxon>
        <taxon>Dothideomycetidae</taxon>
        <taxon>Mycosphaerellales</taxon>
        <taxon>Teratosphaeriaceae</taxon>
        <taxon>Neohortaea</taxon>
    </lineage>
</organism>
<dbReference type="OrthoDB" id="5325276at2759"/>
<evidence type="ECO:0000256" key="1">
    <source>
        <dbReference type="SAM" id="MobiDB-lite"/>
    </source>
</evidence>
<gene>
    <name evidence="2" type="ORF">BDY17DRAFT_296969</name>
</gene>
<evidence type="ECO:0000313" key="2">
    <source>
        <dbReference type="EMBL" id="KAF2483185.1"/>
    </source>
</evidence>
<proteinExistence type="predicted"/>
<dbReference type="Proteomes" id="UP000799767">
    <property type="component" value="Unassembled WGS sequence"/>
</dbReference>
<feature type="compositionally biased region" description="Polar residues" evidence="1">
    <location>
        <begin position="162"/>
        <end position="189"/>
    </location>
</feature>
<evidence type="ECO:0000313" key="3">
    <source>
        <dbReference type="Proteomes" id="UP000799767"/>
    </source>
</evidence>
<dbReference type="RefSeq" id="XP_033589755.1">
    <property type="nucleotide sequence ID" value="XM_033733526.1"/>
</dbReference>
<keyword evidence="3" id="KW-1185">Reference proteome</keyword>
<name>A0A6A6PTH1_9PEZI</name>
<accession>A0A6A6PTH1</accession>
<protein>
    <submittedName>
        <fullName evidence="2">Uncharacterized protein</fullName>
    </submittedName>
</protein>
<dbReference type="GeneID" id="54474528"/>
<feature type="compositionally biased region" description="Basic and acidic residues" evidence="1">
    <location>
        <begin position="235"/>
        <end position="259"/>
    </location>
</feature>
<feature type="compositionally biased region" description="Polar residues" evidence="1">
    <location>
        <begin position="87"/>
        <end position="96"/>
    </location>
</feature>
<feature type="compositionally biased region" description="Polar residues" evidence="1">
    <location>
        <begin position="198"/>
        <end position="213"/>
    </location>
</feature>
<feature type="region of interest" description="Disordered" evidence="1">
    <location>
        <begin position="162"/>
        <end position="280"/>
    </location>
</feature>